<feature type="domain" description="Glycosyl transferase family 1" evidence="1">
    <location>
        <begin position="73"/>
        <end position="242"/>
    </location>
</feature>
<dbReference type="InterPro" id="IPR050194">
    <property type="entry name" value="Glycosyltransferase_grp1"/>
</dbReference>
<dbReference type="InterPro" id="IPR028098">
    <property type="entry name" value="Glyco_trans_4-like_N"/>
</dbReference>
<name>X1MXX4_9ZZZZ</name>
<sequence>LDSAVVLGEARNRLFVRIASWMERLCYQNSAKVVVVTKGCYQNALDKGVDPKKIEVVYNGANVEMFRPAKKRNELKRKYGYTGKFVVLYAGNFGLVHGMSTLVETVRLLRSENSIEFLFVGDGPLRGEMLRLREKYRLLNLKILDEVPRKKIIDYLNLADVCLVSAKRTRFSCVLLPVKMFDAWACGRPIILSVDGEAKEHLEIAKAGMAVKPEDSRGIADAIKYLLNNPRLREEYGGNGRRYVEKHFSRKVQAERLEKTLLEVLSKPR</sequence>
<evidence type="ECO:0000259" key="1">
    <source>
        <dbReference type="Pfam" id="PF00534"/>
    </source>
</evidence>
<comment type="caution">
    <text evidence="3">The sequence shown here is derived from an EMBL/GenBank/DDBJ whole genome shotgun (WGS) entry which is preliminary data.</text>
</comment>
<dbReference type="CDD" id="cd03794">
    <property type="entry name" value="GT4_WbuB-like"/>
    <property type="match status" value="1"/>
</dbReference>
<evidence type="ECO:0000259" key="2">
    <source>
        <dbReference type="Pfam" id="PF13439"/>
    </source>
</evidence>
<dbReference type="GO" id="GO:0016758">
    <property type="term" value="F:hexosyltransferase activity"/>
    <property type="evidence" value="ECO:0007669"/>
    <property type="project" value="TreeGrafter"/>
</dbReference>
<dbReference type="Pfam" id="PF13439">
    <property type="entry name" value="Glyco_transf_4"/>
    <property type="match status" value="1"/>
</dbReference>
<proteinExistence type="predicted"/>
<feature type="non-terminal residue" evidence="3">
    <location>
        <position position="269"/>
    </location>
</feature>
<evidence type="ECO:0000313" key="3">
    <source>
        <dbReference type="EMBL" id="GAI22891.1"/>
    </source>
</evidence>
<dbReference type="EMBL" id="BARV01022689">
    <property type="protein sequence ID" value="GAI22891.1"/>
    <property type="molecule type" value="Genomic_DNA"/>
</dbReference>
<dbReference type="InterPro" id="IPR001296">
    <property type="entry name" value="Glyco_trans_1"/>
</dbReference>
<dbReference type="SUPFAM" id="SSF53756">
    <property type="entry name" value="UDP-Glycosyltransferase/glycogen phosphorylase"/>
    <property type="match status" value="1"/>
</dbReference>
<dbReference type="Pfam" id="PF00534">
    <property type="entry name" value="Glycos_transf_1"/>
    <property type="match status" value="1"/>
</dbReference>
<feature type="non-terminal residue" evidence="3">
    <location>
        <position position="1"/>
    </location>
</feature>
<dbReference type="PANTHER" id="PTHR45947:SF3">
    <property type="entry name" value="SULFOQUINOVOSYL TRANSFERASE SQD2"/>
    <property type="match status" value="1"/>
</dbReference>
<dbReference type="AlphaFoldDB" id="X1MXX4"/>
<gene>
    <name evidence="3" type="ORF">S06H3_37356</name>
</gene>
<dbReference type="PANTHER" id="PTHR45947">
    <property type="entry name" value="SULFOQUINOVOSYL TRANSFERASE SQD2"/>
    <property type="match status" value="1"/>
</dbReference>
<feature type="domain" description="Glycosyltransferase subfamily 4-like N-terminal" evidence="2">
    <location>
        <begin position="11"/>
        <end position="64"/>
    </location>
</feature>
<reference evidence="3" key="1">
    <citation type="journal article" date="2014" name="Front. Microbiol.">
        <title>High frequency of phylogenetically diverse reductive dehalogenase-homologous genes in deep subseafloor sedimentary metagenomes.</title>
        <authorList>
            <person name="Kawai M."/>
            <person name="Futagami T."/>
            <person name="Toyoda A."/>
            <person name="Takaki Y."/>
            <person name="Nishi S."/>
            <person name="Hori S."/>
            <person name="Arai W."/>
            <person name="Tsubouchi T."/>
            <person name="Morono Y."/>
            <person name="Uchiyama I."/>
            <person name="Ito T."/>
            <person name="Fujiyama A."/>
            <person name="Inagaki F."/>
            <person name="Takami H."/>
        </authorList>
    </citation>
    <scope>NUCLEOTIDE SEQUENCE</scope>
    <source>
        <strain evidence="3">Expedition CK06-06</strain>
    </source>
</reference>
<dbReference type="Gene3D" id="3.40.50.2000">
    <property type="entry name" value="Glycogen Phosphorylase B"/>
    <property type="match status" value="2"/>
</dbReference>
<accession>X1MXX4</accession>
<protein>
    <submittedName>
        <fullName evidence="3">Uncharacterized protein</fullName>
    </submittedName>
</protein>
<organism evidence="3">
    <name type="scientific">marine sediment metagenome</name>
    <dbReference type="NCBI Taxonomy" id="412755"/>
    <lineage>
        <taxon>unclassified sequences</taxon>
        <taxon>metagenomes</taxon>
        <taxon>ecological metagenomes</taxon>
    </lineage>
</organism>